<gene>
    <name evidence="3" type="ORF">FEV53_14615</name>
</gene>
<evidence type="ECO:0000313" key="3">
    <source>
        <dbReference type="EMBL" id="TRD16114.1"/>
    </source>
</evidence>
<sequence>MASRRGSCPSSARRGRRGRTVIPCPCPTRRSTSTRIAPRKVCQPGHGSPCRITGTCSSLHARGRYGPTWRARYHRPAGRTNQRHFGTTQGGDRPDRRGYCQPQQFCWLNNGTAIIWRRRTPGVSPFAEGLSMALANSSLAMAADRISETIETALTDIKVVVDTPSAAQKTADRAPNHHYLNVFFYRIAPSAVHTAQTMDDPLFLRVFALLTPFPRSTQQNNAEDYPALRILGEVVRFFHENPVGPILQTPLGATGTAYRIQAILQAPNMEELNHIWTTQGSDLGYRMSAAYEFALIPVDPEIAPTPAGWVESAIVQVEPSMDHAADISVPYDMEFSSAPKKQTYVDRVHLPRILVVGPDGPTDELDLLPVNGPVEFVLAGQPEAKAHITFIVQDGGRAEIRRQTRKPVLKTPSLADPAANWTTTLNCTGGKLLIIEMRPADDAGVPLEPQRVGNTLTLTIDGGP</sequence>
<accession>A0A547PPZ3</accession>
<protein>
    <submittedName>
        <fullName evidence="3">DUF4255 domain-containing protein</fullName>
    </submittedName>
</protein>
<dbReference type="OrthoDB" id="527247at2"/>
<dbReference type="InterPro" id="IPR025351">
    <property type="entry name" value="Pvc16_N"/>
</dbReference>
<name>A0A547PPZ3_9RHOB</name>
<comment type="caution">
    <text evidence="3">The sequence shown here is derived from an EMBL/GenBank/DDBJ whole genome shotgun (WGS) entry which is preliminary data.</text>
</comment>
<feature type="domain" description="Pvc16 N-terminal" evidence="2">
    <location>
        <begin position="147"/>
        <end position="310"/>
    </location>
</feature>
<proteinExistence type="predicted"/>
<dbReference type="AlphaFoldDB" id="A0A547PPZ3"/>
<dbReference type="Pfam" id="PF14065">
    <property type="entry name" value="Pvc16_N"/>
    <property type="match status" value="1"/>
</dbReference>
<evidence type="ECO:0000256" key="1">
    <source>
        <dbReference type="SAM" id="MobiDB-lite"/>
    </source>
</evidence>
<feature type="region of interest" description="Disordered" evidence="1">
    <location>
        <begin position="73"/>
        <end position="95"/>
    </location>
</feature>
<dbReference type="Proteomes" id="UP000318590">
    <property type="component" value="Unassembled WGS sequence"/>
</dbReference>
<keyword evidence="4" id="KW-1185">Reference proteome</keyword>
<evidence type="ECO:0000313" key="4">
    <source>
        <dbReference type="Proteomes" id="UP000318590"/>
    </source>
</evidence>
<feature type="region of interest" description="Disordered" evidence="1">
    <location>
        <begin position="1"/>
        <end position="26"/>
    </location>
</feature>
<reference evidence="3 4" key="1">
    <citation type="submission" date="2019-06" db="EMBL/GenBank/DDBJ databases">
        <title>Paenimaribius caenipelagi gen. nov., sp. nov., isolated from a tidal flat.</title>
        <authorList>
            <person name="Yoon J.-H."/>
        </authorList>
    </citation>
    <scope>NUCLEOTIDE SEQUENCE [LARGE SCALE GENOMIC DNA]</scope>
    <source>
        <strain evidence="3 4">JBTF-M29</strain>
    </source>
</reference>
<organism evidence="3 4">
    <name type="scientific">Palleronia caenipelagi</name>
    <dbReference type="NCBI Taxonomy" id="2489174"/>
    <lineage>
        <taxon>Bacteria</taxon>
        <taxon>Pseudomonadati</taxon>
        <taxon>Pseudomonadota</taxon>
        <taxon>Alphaproteobacteria</taxon>
        <taxon>Rhodobacterales</taxon>
        <taxon>Roseobacteraceae</taxon>
        <taxon>Palleronia</taxon>
    </lineage>
</organism>
<dbReference type="EMBL" id="VFSV01000031">
    <property type="protein sequence ID" value="TRD16114.1"/>
    <property type="molecule type" value="Genomic_DNA"/>
</dbReference>
<evidence type="ECO:0000259" key="2">
    <source>
        <dbReference type="Pfam" id="PF14065"/>
    </source>
</evidence>